<evidence type="ECO:0000313" key="8">
    <source>
        <dbReference type="EMBL" id="KAF9593414.1"/>
    </source>
</evidence>
<accession>A0A835H5S2</accession>
<protein>
    <recommendedName>
        <fullName evidence="5">tyrosine decarboxylase</fullName>
        <ecNumber evidence="5">4.1.1.25</ecNumber>
    </recommendedName>
</protein>
<evidence type="ECO:0000256" key="4">
    <source>
        <dbReference type="ARBA" id="ARBA00022898"/>
    </source>
</evidence>
<keyword evidence="7" id="KW-0812">Transmembrane</keyword>
<dbReference type="Proteomes" id="UP000631114">
    <property type="component" value="Unassembled WGS sequence"/>
</dbReference>
<dbReference type="PANTHER" id="PTHR11999:SF96">
    <property type="entry name" value="TYROSINE DECARBOXYLASE"/>
    <property type="match status" value="1"/>
</dbReference>
<keyword evidence="7" id="KW-0472">Membrane</keyword>
<dbReference type="GO" id="GO:0006520">
    <property type="term" value="P:amino acid metabolic process"/>
    <property type="evidence" value="ECO:0007669"/>
    <property type="project" value="InterPro"/>
</dbReference>
<comment type="cofactor">
    <cofactor evidence="1 6">
        <name>pyridoxal 5'-phosphate</name>
        <dbReference type="ChEBI" id="CHEBI:597326"/>
    </cofactor>
</comment>
<keyword evidence="4 6" id="KW-0663">Pyridoxal phosphate</keyword>
<evidence type="ECO:0000256" key="6">
    <source>
        <dbReference type="RuleBase" id="RU000382"/>
    </source>
</evidence>
<dbReference type="Gene3D" id="3.40.640.10">
    <property type="entry name" value="Type I PLP-dependent aspartate aminotransferase-like (Major domain)"/>
    <property type="match status" value="1"/>
</dbReference>
<keyword evidence="9" id="KW-1185">Reference proteome</keyword>
<keyword evidence="3" id="KW-0210">Decarboxylase</keyword>
<name>A0A835H5S2_9MAGN</name>
<dbReference type="EMBL" id="JADFTS010000008">
    <property type="protein sequence ID" value="KAF9593414.1"/>
    <property type="molecule type" value="Genomic_DNA"/>
</dbReference>
<dbReference type="AlphaFoldDB" id="A0A835H5S2"/>
<evidence type="ECO:0000256" key="2">
    <source>
        <dbReference type="ARBA" id="ARBA00011738"/>
    </source>
</evidence>
<comment type="subunit">
    <text evidence="2">Homodimer.</text>
</comment>
<dbReference type="InterPro" id="IPR010977">
    <property type="entry name" value="Aromatic_deC"/>
</dbReference>
<dbReference type="OrthoDB" id="1923313at2759"/>
<dbReference type="InterPro" id="IPR002129">
    <property type="entry name" value="PyrdxlP-dep_de-COase"/>
</dbReference>
<sequence length="214" mass="24276">MVFYGWAPLPLVCLASGGSFGGHLQRAKATLFTTTEKQKIRESAENTCIDSGLMTRADGKLRDGARMMLRSHVRFSRREWLPIGASTNHHRSIPLWGHPLLYHYYRGTTDLQISLTTEFSERRQIFLWIASFASFAVKVPMNIMLFVYQCMHACTPSSMLSTGFIVVGFNWMSSPAAIELESTIMDWLTKMLKLPKFFLFSGNIWLGCVAMGYL</sequence>
<dbReference type="GO" id="GO:0004837">
    <property type="term" value="F:tyrosine decarboxylase activity"/>
    <property type="evidence" value="ECO:0007669"/>
    <property type="project" value="UniProtKB-EC"/>
</dbReference>
<dbReference type="Pfam" id="PF00282">
    <property type="entry name" value="Pyridoxal_deC"/>
    <property type="match status" value="1"/>
</dbReference>
<feature type="transmembrane region" description="Helical" evidence="7">
    <location>
        <begin position="125"/>
        <end position="147"/>
    </location>
</feature>
<organism evidence="8 9">
    <name type="scientific">Coptis chinensis</name>
    <dbReference type="NCBI Taxonomy" id="261450"/>
    <lineage>
        <taxon>Eukaryota</taxon>
        <taxon>Viridiplantae</taxon>
        <taxon>Streptophyta</taxon>
        <taxon>Embryophyta</taxon>
        <taxon>Tracheophyta</taxon>
        <taxon>Spermatophyta</taxon>
        <taxon>Magnoliopsida</taxon>
        <taxon>Ranunculales</taxon>
        <taxon>Ranunculaceae</taxon>
        <taxon>Coptidoideae</taxon>
        <taxon>Coptis</taxon>
    </lineage>
</organism>
<keyword evidence="6" id="KW-0456">Lyase</keyword>
<reference evidence="8 9" key="1">
    <citation type="submission" date="2020-10" db="EMBL/GenBank/DDBJ databases">
        <title>The Coptis chinensis genome and diversification of protoberbering-type alkaloids.</title>
        <authorList>
            <person name="Wang B."/>
            <person name="Shu S."/>
            <person name="Song C."/>
            <person name="Liu Y."/>
        </authorList>
    </citation>
    <scope>NUCLEOTIDE SEQUENCE [LARGE SCALE GENOMIC DNA]</scope>
    <source>
        <strain evidence="8">HL-2020</strain>
        <tissue evidence="8">Leaf</tissue>
    </source>
</reference>
<feature type="transmembrane region" description="Helical" evidence="7">
    <location>
        <begin position="197"/>
        <end position="213"/>
    </location>
</feature>
<dbReference type="GO" id="GO:0019752">
    <property type="term" value="P:carboxylic acid metabolic process"/>
    <property type="evidence" value="ECO:0007669"/>
    <property type="project" value="InterPro"/>
</dbReference>
<evidence type="ECO:0000256" key="3">
    <source>
        <dbReference type="ARBA" id="ARBA00022793"/>
    </source>
</evidence>
<dbReference type="EC" id="4.1.1.25" evidence="5"/>
<dbReference type="InterPro" id="IPR015421">
    <property type="entry name" value="PyrdxlP-dep_Trfase_major"/>
</dbReference>
<dbReference type="PANTHER" id="PTHR11999">
    <property type="entry name" value="GROUP II PYRIDOXAL-5-PHOSPHATE DECARBOXYLASE"/>
    <property type="match status" value="1"/>
</dbReference>
<comment type="caution">
    <text evidence="8">The sequence shown here is derived from an EMBL/GenBank/DDBJ whole genome shotgun (WGS) entry which is preliminary data.</text>
</comment>
<evidence type="ECO:0000256" key="1">
    <source>
        <dbReference type="ARBA" id="ARBA00001933"/>
    </source>
</evidence>
<evidence type="ECO:0000313" key="9">
    <source>
        <dbReference type="Proteomes" id="UP000631114"/>
    </source>
</evidence>
<evidence type="ECO:0000256" key="7">
    <source>
        <dbReference type="SAM" id="Phobius"/>
    </source>
</evidence>
<dbReference type="GO" id="GO:0030170">
    <property type="term" value="F:pyridoxal phosphate binding"/>
    <property type="evidence" value="ECO:0007669"/>
    <property type="project" value="InterPro"/>
</dbReference>
<evidence type="ECO:0000256" key="5">
    <source>
        <dbReference type="ARBA" id="ARBA00023470"/>
    </source>
</evidence>
<dbReference type="GO" id="GO:0005737">
    <property type="term" value="C:cytoplasm"/>
    <property type="evidence" value="ECO:0007669"/>
    <property type="project" value="TreeGrafter"/>
</dbReference>
<keyword evidence="7" id="KW-1133">Transmembrane helix</keyword>
<comment type="similarity">
    <text evidence="6">Belongs to the group II decarboxylase family.</text>
</comment>
<dbReference type="PRINTS" id="PR00800">
    <property type="entry name" value="YHDCRBOXLASE"/>
</dbReference>
<gene>
    <name evidence="8" type="ORF">IFM89_022693</name>
</gene>
<proteinExistence type="inferred from homology"/>